<evidence type="ECO:0000259" key="1">
    <source>
        <dbReference type="PROSITE" id="PS50983"/>
    </source>
</evidence>
<accession>A0A2I8F1F1</accession>
<gene>
    <name evidence="2" type="ORF">C2L65_40085</name>
</gene>
<name>A0A2I8F1F1_9BURK</name>
<organism evidence="2 3">
    <name type="scientific">Paraburkholderia terrae</name>
    <dbReference type="NCBI Taxonomy" id="311230"/>
    <lineage>
        <taxon>Bacteria</taxon>
        <taxon>Pseudomonadati</taxon>
        <taxon>Pseudomonadota</taxon>
        <taxon>Betaproteobacteria</taxon>
        <taxon>Burkholderiales</taxon>
        <taxon>Burkholderiaceae</taxon>
        <taxon>Paraburkholderia</taxon>
    </lineage>
</organism>
<dbReference type="InterPro" id="IPR002491">
    <property type="entry name" value="ABC_transptr_periplasmic_BD"/>
</dbReference>
<dbReference type="KEGG" id="pter:C2L65_40085"/>
<dbReference type="RefSeq" id="WP_042305329.1">
    <property type="nucleotide sequence ID" value="NZ_CP026113.1"/>
</dbReference>
<proteinExistence type="predicted"/>
<dbReference type="PANTHER" id="PTHR30535:SF4">
    <property type="entry name" value="HEMIN-BINDING PERIPLASMIC PROTEIN HMUT"/>
    <property type="match status" value="1"/>
</dbReference>
<protein>
    <submittedName>
        <fullName evidence="2">Hemin ABC transporter substrate-binding protein</fullName>
    </submittedName>
</protein>
<evidence type="ECO:0000313" key="2">
    <source>
        <dbReference type="EMBL" id="AUT65705.1"/>
    </source>
</evidence>
<dbReference type="Gene3D" id="3.40.50.1980">
    <property type="entry name" value="Nitrogenase molybdenum iron protein domain"/>
    <property type="match status" value="2"/>
</dbReference>
<dbReference type="Pfam" id="PF01497">
    <property type="entry name" value="Peripla_BP_2"/>
    <property type="match status" value="1"/>
</dbReference>
<dbReference type="AlphaFoldDB" id="A0A2I8F1F1"/>
<sequence length="298" mass="31407">MSNDHFNADRRKLMAGLGALTLASFARPARSAETKGMGSRAQRVIVVGGAIAEVVYALGKAQTLVATDTTCTFPSQALALPKVGYQRTLSTEGLLSFRPTLILASAEAGPPSALDQASRMGVRIVSFDESHDVASVRNKIQGTARALDAAAAGQTLLERFDSQWTQTAQRIARAQRKPLRVLFLLNPGGNQPMVAGQHTAADAMLTYAGATNAIRDFAGYRALSPEALAACQPDVVLTTDDTLQASGGKQNLLAGAGFQLTPAGRDGCVVSLDTLFLLGFGPRLPDAVAELHRRLFTS</sequence>
<dbReference type="PROSITE" id="PS51318">
    <property type="entry name" value="TAT"/>
    <property type="match status" value="1"/>
</dbReference>
<dbReference type="Proteomes" id="UP000243502">
    <property type="component" value="Chromosome 3"/>
</dbReference>
<dbReference type="PANTHER" id="PTHR30535">
    <property type="entry name" value="VITAMIN B12-BINDING PROTEIN"/>
    <property type="match status" value="1"/>
</dbReference>
<dbReference type="EMBL" id="CP026113">
    <property type="protein sequence ID" value="AUT65705.1"/>
    <property type="molecule type" value="Genomic_DNA"/>
</dbReference>
<dbReference type="SUPFAM" id="SSF53807">
    <property type="entry name" value="Helical backbone' metal receptor"/>
    <property type="match status" value="1"/>
</dbReference>
<dbReference type="PROSITE" id="PS50983">
    <property type="entry name" value="FE_B12_PBP"/>
    <property type="match status" value="1"/>
</dbReference>
<feature type="domain" description="Fe/B12 periplasmic-binding" evidence="1">
    <location>
        <begin position="43"/>
        <end position="298"/>
    </location>
</feature>
<evidence type="ECO:0000313" key="3">
    <source>
        <dbReference type="Proteomes" id="UP000243502"/>
    </source>
</evidence>
<dbReference type="InterPro" id="IPR006311">
    <property type="entry name" value="TAT_signal"/>
</dbReference>
<dbReference type="OrthoDB" id="9797736at2"/>
<dbReference type="InterPro" id="IPR050902">
    <property type="entry name" value="ABC_Transporter_SBP"/>
</dbReference>
<reference evidence="2 3" key="1">
    <citation type="submission" date="2018-01" db="EMBL/GenBank/DDBJ databases">
        <title>Species boundaries and ecological features among Paraburkholderia terrae DSMZ17804T, P. hospita DSMZ17164T and P. caribensis DSMZ13236T.</title>
        <authorList>
            <person name="Pratama A.A."/>
        </authorList>
    </citation>
    <scope>NUCLEOTIDE SEQUENCE [LARGE SCALE GENOMIC DNA]</scope>
    <source>
        <strain evidence="2 3">DSM 17804</strain>
    </source>
</reference>